<dbReference type="CDD" id="cd16382">
    <property type="entry name" value="XisI-like"/>
    <property type="match status" value="1"/>
</dbReference>
<name>A0A2T1LZ18_9CHRO</name>
<dbReference type="Proteomes" id="UP000239001">
    <property type="component" value="Unassembled WGS sequence"/>
</dbReference>
<comment type="caution">
    <text evidence="1">The sequence shown here is derived from an EMBL/GenBank/DDBJ whole genome shotgun (WGS) entry which is preliminary data.</text>
</comment>
<dbReference type="EMBL" id="PXOH01000007">
    <property type="protein sequence ID" value="PSF37611.1"/>
    <property type="molecule type" value="Genomic_DNA"/>
</dbReference>
<dbReference type="RefSeq" id="WP_106456477.1">
    <property type="nucleotide sequence ID" value="NZ_PXOH01000007.1"/>
</dbReference>
<keyword evidence="2" id="KW-1185">Reference proteome</keyword>
<reference evidence="1 2" key="2">
    <citation type="submission" date="2018-03" db="EMBL/GenBank/DDBJ databases">
        <authorList>
            <person name="Keele B.F."/>
        </authorList>
    </citation>
    <scope>NUCLEOTIDE SEQUENCE [LARGE SCALE GENOMIC DNA]</scope>
    <source>
        <strain evidence="1 2">CCALA 016</strain>
    </source>
</reference>
<dbReference type="Gene3D" id="3.30.310.110">
    <property type="entry name" value="XisI-like"/>
    <property type="match status" value="1"/>
</dbReference>
<accession>A0A2T1LZ18</accession>
<dbReference type="InterPro" id="IPR035943">
    <property type="entry name" value="XisI-like_sf"/>
</dbReference>
<organism evidence="1 2">
    <name type="scientific">Aphanothece hegewaldii CCALA 016</name>
    <dbReference type="NCBI Taxonomy" id="2107694"/>
    <lineage>
        <taxon>Bacteria</taxon>
        <taxon>Bacillati</taxon>
        <taxon>Cyanobacteriota</taxon>
        <taxon>Cyanophyceae</taxon>
        <taxon>Oscillatoriophycideae</taxon>
        <taxon>Chroococcales</taxon>
        <taxon>Aphanothecaceae</taxon>
        <taxon>Aphanothece</taxon>
    </lineage>
</organism>
<dbReference type="AlphaFoldDB" id="A0A2T1LZ18"/>
<dbReference type="SUPFAM" id="SSF143847">
    <property type="entry name" value="XisI-like"/>
    <property type="match status" value="1"/>
</dbReference>
<reference evidence="1 2" key="1">
    <citation type="submission" date="2018-03" db="EMBL/GenBank/DDBJ databases">
        <title>The ancient ancestry and fast evolution of plastids.</title>
        <authorList>
            <person name="Moore K.R."/>
            <person name="Magnabosco C."/>
            <person name="Momper L."/>
            <person name="Gold D.A."/>
            <person name="Bosak T."/>
            <person name="Fournier G.P."/>
        </authorList>
    </citation>
    <scope>NUCLEOTIDE SEQUENCE [LARGE SCALE GENOMIC DNA]</scope>
    <source>
        <strain evidence="1 2">CCALA 016</strain>
    </source>
</reference>
<dbReference type="Pfam" id="PF08869">
    <property type="entry name" value="XisI"/>
    <property type="match status" value="1"/>
</dbReference>
<proteinExistence type="predicted"/>
<sequence>MDKLEGYKTIIKRVLGDYANISYSYGDLHRKLIISDEQNNYLLMTLGWEDDTRVHGCLIHLEIINGKIWIHRDGTEYGIANDLVKEGITKNDIVLGFQPPEIRPFTEFAVG</sequence>
<dbReference type="InterPro" id="IPR014968">
    <property type="entry name" value="XisI"/>
</dbReference>
<evidence type="ECO:0000313" key="2">
    <source>
        <dbReference type="Proteomes" id="UP000239001"/>
    </source>
</evidence>
<dbReference type="OrthoDB" id="467081at2"/>
<protein>
    <submittedName>
        <fullName evidence="1">XisI protein</fullName>
    </submittedName>
</protein>
<gene>
    <name evidence="1" type="ORF">C7H19_08625</name>
</gene>
<evidence type="ECO:0000313" key="1">
    <source>
        <dbReference type="EMBL" id="PSF37611.1"/>
    </source>
</evidence>